<dbReference type="eggNOG" id="COG4733">
    <property type="taxonomic scope" value="Bacteria"/>
</dbReference>
<organism evidence="2 3">
    <name type="scientific">Treponema maltophilum ATCC 51939</name>
    <dbReference type="NCBI Taxonomy" id="1125699"/>
    <lineage>
        <taxon>Bacteria</taxon>
        <taxon>Pseudomonadati</taxon>
        <taxon>Spirochaetota</taxon>
        <taxon>Spirochaetia</taxon>
        <taxon>Spirochaetales</taxon>
        <taxon>Treponemataceae</taxon>
        <taxon>Treponema</taxon>
    </lineage>
</organism>
<dbReference type="Gene3D" id="2.60.120.200">
    <property type="match status" value="1"/>
</dbReference>
<evidence type="ECO:0000313" key="3">
    <source>
        <dbReference type="Proteomes" id="UP000014541"/>
    </source>
</evidence>
<dbReference type="OrthoDB" id="304972at2"/>
<evidence type="ECO:0000313" key="2">
    <source>
        <dbReference type="EMBL" id="EPF31787.1"/>
    </source>
</evidence>
<proteinExistence type="predicted"/>
<dbReference type="SUPFAM" id="SSF49265">
    <property type="entry name" value="Fibronectin type III"/>
    <property type="match status" value="1"/>
</dbReference>
<reference evidence="2 3" key="1">
    <citation type="submission" date="2013-04" db="EMBL/GenBank/DDBJ databases">
        <title>The Genome Sequence of Treponema maltophilum ATCC 51939.</title>
        <authorList>
            <consortium name="The Broad Institute Genomics Platform"/>
            <person name="Earl A."/>
            <person name="Ward D."/>
            <person name="Feldgarden M."/>
            <person name="Gevers D."/>
            <person name="Leonetti C."/>
            <person name="Blanton J.M."/>
            <person name="Dewhirst F.E."/>
            <person name="Izard J."/>
            <person name="Walker B."/>
            <person name="Young S."/>
            <person name="Zeng Q."/>
            <person name="Gargeya S."/>
            <person name="Fitzgerald M."/>
            <person name="Haas B."/>
            <person name="Abouelleil A."/>
            <person name="Allen A.W."/>
            <person name="Alvarado L."/>
            <person name="Arachchi H.M."/>
            <person name="Berlin A.M."/>
            <person name="Chapman S.B."/>
            <person name="Gainer-Dewar J."/>
            <person name="Goldberg J."/>
            <person name="Griggs A."/>
            <person name="Gujja S."/>
            <person name="Hansen M."/>
            <person name="Howarth C."/>
            <person name="Imamovic A."/>
            <person name="Ireland A."/>
            <person name="Larimer J."/>
            <person name="McCowan C."/>
            <person name="Murphy C."/>
            <person name="Pearson M."/>
            <person name="Poon T.W."/>
            <person name="Priest M."/>
            <person name="Roberts A."/>
            <person name="Saif S."/>
            <person name="Shea T."/>
            <person name="Sisk P."/>
            <person name="Sykes S."/>
            <person name="Wortman J."/>
            <person name="Nusbaum C."/>
            <person name="Birren B."/>
        </authorList>
    </citation>
    <scope>NUCLEOTIDE SEQUENCE [LARGE SCALE GENOMIC DNA]</scope>
    <source>
        <strain evidence="2 3">ATCC 51939</strain>
    </source>
</reference>
<dbReference type="Proteomes" id="UP000014541">
    <property type="component" value="Unassembled WGS sequence"/>
</dbReference>
<dbReference type="EMBL" id="ATFF01000006">
    <property type="protein sequence ID" value="EPF31787.1"/>
    <property type="molecule type" value="Genomic_DNA"/>
</dbReference>
<protein>
    <recommendedName>
        <fullName evidence="1">Fibronectin type-III domain-containing protein</fullName>
    </recommendedName>
</protein>
<dbReference type="SUPFAM" id="SSF49899">
    <property type="entry name" value="Concanavalin A-like lectins/glucanases"/>
    <property type="match status" value="1"/>
</dbReference>
<gene>
    <name evidence="2" type="ORF">HMPREF9194_02141</name>
</gene>
<dbReference type="InterPro" id="IPR036116">
    <property type="entry name" value="FN3_sf"/>
</dbReference>
<dbReference type="SMART" id="SM00060">
    <property type="entry name" value="FN3"/>
    <property type="match status" value="1"/>
</dbReference>
<dbReference type="HOGENOM" id="CLU_038154_0_0_12"/>
<dbReference type="CDD" id="cd00063">
    <property type="entry name" value="FN3"/>
    <property type="match status" value="1"/>
</dbReference>
<accession>S3KHR4</accession>
<dbReference type="Gene3D" id="2.60.40.10">
    <property type="entry name" value="Immunoglobulins"/>
    <property type="match status" value="1"/>
</dbReference>
<dbReference type="InterPro" id="IPR003961">
    <property type="entry name" value="FN3_dom"/>
</dbReference>
<dbReference type="AlphaFoldDB" id="S3KHR4"/>
<dbReference type="STRING" id="1125699.HMPREF9194_02141"/>
<comment type="caution">
    <text evidence="2">The sequence shown here is derived from an EMBL/GenBank/DDBJ whole genome shotgun (WGS) entry which is preliminary data.</text>
</comment>
<sequence length="495" mass="53165">MRIKIKHITSLLFFSLAVPLLFAAEKKLVLGGDRGWPEFSRAENIAKTAGRFGKEAVCVAGAGLSATADTDLLLNFETGAVFDRTGNYTLLSSSLTPVSGSIMGKYAALGKGAVKGLELKGGPQSIFGRPGQTGSFTISFWLNPSLAENGETVFSWRSSRTVDGVSVYQMIAAAFFNNKLEWTFTNVFASANMLKNVTLSGKSLTIPGTWALHSLSFDEETGLIEYCVNGKTEDLTYTTDTSRARGTVFLPVLGVPAELAICPGFTGKIDDFCIQKKAVRFDHRQPLFNPSGAYFETKPVGPFPPGTVITGIEAIVDTPKETDIQFFVRAGGNYHAWTDSDPAWGPVTEHTKIENVGGIWLQVAAALYTDGLGEKTPTLTELTLKYTEKDPPLAPVRVFAQAGDGSVDLSWLASAGNSADGYIVYYGESPGEYLGTDALEGRSPINAGNTLSLRLTGLKNGKIYYFAVSAYEDSEPTLEGALSAEVFARPLKGKR</sequence>
<dbReference type="PROSITE" id="PS50853">
    <property type="entry name" value="FN3"/>
    <property type="match status" value="1"/>
</dbReference>
<evidence type="ECO:0000259" key="1">
    <source>
        <dbReference type="PROSITE" id="PS50853"/>
    </source>
</evidence>
<dbReference type="PATRIC" id="fig|1125699.3.peg.2163"/>
<name>S3KHR4_TREMA</name>
<dbReference type="InterPro" id="IPR013783">
    <property type="entry name" value="Ig-like_fold"/>
</dbReference>
<dbReference type="InterPro" id="IPR013320">
    <property type="entry name" value="ConA-like_dom_sf"/>
</dbReference>
<feature type="domain" description="Fibronectin type-III" evidence="1">
    <location>
        <begin position="391"/>
        <end position="493"/>
    </location>
</feature>
<keyword evidence="3" id="KW-1185">Reference proteome</keyword>